<dbReference type="GO" id="GO:0016887">
    <property type="term" value="F:ATP hydrolysis activity"/>
    <property type="evidence" value="ECO:0007669"/>
    <property type="project" value="InterPro"/>
</dbReference>
<dbReference type="PANTHER" id="PTHR36498:SF1">
    <property type="entry name" value="TATA-BINDING PROTEIN-ASSOCIATED FACTOR 172"/>
    <property type="match status" value="1"/>
</dbReference>
<dbReference type="InterPro" id="IPR014001">
    <property type="entry name" value="Helicase_ATP-bd"/>
</dbReference>
<keyword evidence="3" id="KW-0067">ATP-binding</keyword>
<dbReference type="InterPro" id="IPR027417">
    <property type="entry name" value="P-loop_NTPase"/>
</dbReference>
<protein>
    <submittedName>
        <fullName evidence="7">Putative helicase mot1</fullName>
    </submittedName>
</protein>
<evidence type="ECO:0000259" key="6">
    <source>
        <dbReference type="PROSITE" id="PS51194"/>
    </source>
</evidence>
<proteinExistence type="predicted"/>
<name>A0A1U7LTL9_NEOID</name>
<feature type="domain" description="Helicase C-terminal" evidence="6">
    <location>
        <begin position="312"/>
        <end position="460"/>
    </location>
</feature>
<dbReference type="InterPro" id="IPR038718">
    <property type="entry name" value="SNF2-like_sf"/>
</dbReference>
<dbReference type="InterPro" id="IPR044972">
    <property type="entry name" value="Mot1"/>
</dbReference>
<dbReference type="OMA" id="XRTNELL"/>
<dbReference type="PANTHER" id="PTHR36498">
    <property type="entry name" value="TATA-BINDING PROTEIN-ASSOCIATED FACTOR 172"/>
    <property type="match status" value="1"/>
</dbReference>
<evidence type="ECO:0000256" key="1">
    <source>
        <dbReference type="ARBA" id="ARBA00022741"/>
    </source>
</evidence>
<dbReference type="GO" id="GO:0004386">
    <property type="term" value="F:helicase activity"/>
    <property type="evidence" value="ECO:0007669"/>
    <property type="project" value="UniProtKB-KW"/>
</dbReference>
<evidence type="ECO:0000313" key="7">
    <source>
        <dbReference type="EMBL" id="OLL25958.1"/>
    </source>
</evidence>
<dbReference type="AlphaFoldDB" id="A0A1U7LTL9"/>
<dbReference type="FunFam" id="3.40.50.300:FF:000428">
    <property type="entry name" value="TATA-binding protein-associated factor 172"/>
    <property type="match status" value="1"/>
</dbReference>
<evidence type="ECO:0000259" key="5">
    <source>
        <dbReference type="PROSITE" id="PS51192"/>
    </source>
</evidence>
<dbReference type="GO" id="GO:0005524">
    <property type="term" value="F:ATP binding"/>
    <property type="evidence" value="ECO:0007669"/>
    <property type="project" value="InterPro"/>
</dbReference>
<feature type="domain" description="Helicase ATP-binding" evidence="5">
    <location>
        <begin position="1"/>
        <end position="133"/>
    </location>
</feature>
<keyword evidence="8" id="KW-1185">Reference proteome</keyword>
<dbReference type="GO" id="GO:0003677">
    <property type="term" value="F:DNA binding"/>
    <property type="evidence" value="ECO:0007669"/>
    <property type="project" value="InterPro"/>
</dbReference>
<dbReference type="Pfam" id="PF00176">
    <property type="entry name" value="SNF2-rel_dom"/>
    <property type="match status" value="1"/>
</dbReference>
<evidence type="ECO:0000256" key="4">
    <source>
        <dbReference type="SAM" id="MobiDB-lite"/>
    </source>
</evidence>
<dbReference type="Pfam" id="PF00271">
    <property type="entry name" value="Helicase_C"/>
    <property type="match status" value="1"/>
</dbReference>
<feature type="region of interest" description="Disordered" evidence="4">
    <location>
        <begin position="480"/>
        <end position="500"/>
    </location>
</feature>
<comment type="caution">
    <text evidence="7">The sequence shown here is derived from an EMBL/GenBank/DDBJ whole genome shotgun (WGS) entry which is preliminary data.</text>
</comment>
<dbReference type="SMART" id="SM00487">
    <property type="entry name" value="DEXDc"/>
    <property type="match status" value="1"/>
</dbReference>
<dbReference type="InterPro" id="IPR001650">
    <property type="entry name" value="Helicase_C-like"/>
</dbReference>
<keyword evidence="2" id="KW-0378">Hydrolase</keyword>
<keyword evidence="1" id="KW-0547">Nucleotide-binding</keyword>
<dbReference type="STRING" id="1198029.A0A1U7LTL9"/>
<dbReference type="CDD" id="cd18793">
    <property type="entry name" value="SF2_C_SNF"/>
    <property type="match status" value="1"/>
</dbReference>
<dbReference type="InterPro" id="IPR000330">
    <property type="entry name" value="SNF2_N"/>
</dbReference>
<sequence length="530" mass="60087">MQSLEYRRLPSLVVCPPTLAGHWQFEIKTYAPFIDAVIYAGNPNERKRIRSTLASHDLVITTYDICRNDVDELSKQNWNYCVLDEGHVIKNARAKLTLAVKRLPAEHRLILSGTPIQNNVLELWSLFDFLMPGFLGSEKVFQERFAKPIAASRDSKSSSKEQEAGALALEALHKQVLPFLLRRLKEDVLSDLPPKIIQDYYCELSDIQKELYQDFAKSRISENLGEQLDSDAKPAKTHVFQALQYMRKLCNHPQLVLKPDHPKYQKVIKQLQVLGSNIRDLQHAPKFRALQELLLDCGIGVQAIDDHSESATLAAAVNQHRALIFCQQKEMLDMIEKDIFKALMPSVSYMRLDGGVDVRKRHEIVQMFNADPSIDLLLLTTHVGGLGLNLTGADTVIFVEHDWNPMKDLQAMDRAHRLGQKKVVNVYRLITRGTLEEKIMGLQRFKLNIASTVVNQQNAGLSTMDTGQILDLFNLGETIQEDKDTTGPPPVDAEGNPIKKGTKNVFEDLAELWDETQYEDFSTNEYLNGQ</sequence>
<dbReference type="EMBL" id="LXFE01000270">
    <property type="protein sequence ID" value="OLL25958.1"/>
    <property type="molecule type" value="Genomic_DNA"/>
</dbReference>
<gene>
    <name evidence="7" type="ORF">NEOLI_004732</name>
</gene>
<dbReference type="SUPFAM" id="SSF52540">
    <property type="entry name" value="P-loop containing nucleoside triphosphate hydrolases"/>
    <property type="match status" value="2"/>
</dbReference>
<dbReference type="Proteomes" id="UP000186594">
    <property type="component" value="Unassembled WGS sequence"/>
</dbReference>
<dbReference type="SMART" id="SM00490">
    <property type="entry name" value="HELICc"/>
    <property type="match status" value="1"/>
</dbReference>
<dbReference type="OrthoDB" id="10252227at2759"/>
<evidence type="ECO:0000256" key="2">
    <source>
        <dbReference type="ARBA" id="ARBA00022801"/>
    </source>
</evidence>
<keyword evidence="7" id="KW-0347">Helicase</keyword>
<dbReference type="InterPro" id="IPR049730">
    <property type="entry name" value="SNF2/RAD54-like_C"/>
</dbReference>
<accession>A0A1U7LTL9</accession>
<organism evidence="7 8">
    <name type="scientific">Neolecta irregularis (strain DAH-3)</name>
    <dbReference type="NCBI Taxonomy" id="1198029"/>
    <lineage>
        <taxon>Eukaryota</taxon>
        <taxon>Fungi</taxon>
        <taxon>Dikarya</taxon>
        <taxon>Ascomycota</taxon>
        <taxon>Taphrinomycotina</taxon>
        <taxon>Neolectales</taxon>
        <taxon>Neolectaceae</taxon>
        <taxon>Neolecta</taxon>
    </lineage>
</organism>
<dbReference type="Gene3D" id="3.40.50.300">
    <property type="entry name" value="P-loop containing nucleotide triphosphate hydrolases"/>
    <property type="match status" value="1"/>
</dbReference>
<dbReference type="PROSITE" id="PS51192">
    <property type="entry name" value="HELICASE_ATP_BIND_1"/>
    <property type="match status" value="1"/>
</dbReference>
<dbReference type="PROSITE" id="PS51194">
    <property type="entry name" value="HELICASE_CTER"/>
    <property type="match status" value="1"/>
</dbReference>
<evidence type="ECO:0000313" key="8">
    <source>
        <dbReference type="Proteomes" id="UP000186594"/>
    </source>
</evidence>
<reference evidence="7 8" key="1">
    <citation type="submission" date="2016-04" db="EMBL/GenBank/DDBJ databases">
        <title>Evolutionary innovation and constraint leading to complex multicellularity in the Ascomycota.</title>
        <authorList>
            <person name="Cisse O."/>
            <person name="Nguyen A."/>
            <person name="Hewitt D.A."/>
            <person name="Jedd G."/>
            <person name="Stajich J.E."/>
        </authorList>
    </citation>
    <scope>NUCLEOTIDE SEQUENCE [LARGE SCALE GENOMIC DNA]</scope>
    <source>
        <strain evidence="7 8">DAH-3</strain>
    </source>
</reference>
<evidence type="ECO:0000256" key="3">
    <source>
        <dbReference type="ARBA" id="ARBA00022840"/>
    </source>
</evidence>
<dbReference type="Gene3D" id="3.40.50.10810">
    <property type="entry name" value="Tandem AAA-ATPase domain"/>
    <property type="match status" value="1"/>
</dbReference>
<dbReference type="GO" id="GO:0017025">
    <property type="term" value="F:TBP-class protein binding"/>
    <property type="evidence" value="ECO:0007669"/>
    <property type="project" value="InterPro"/>
</dbReference>